<reference evidence="4 5" key="1">
    <citation type="submission" date="2020-03" db="EMBL/GenBank/DDBJ databases">
        <title>Draft Genome Sequence of Cudoniella acicularis.</title>
        <authorList>
            <person name="Buettner E."/>
            <person name="Kellner H."/>
        </authorList>
    </citation>
    <scope>NUCLEOTIDE SEQUENCE [LARGE SCALE GENOMIC DNA]</scope>
    <source>
        <strain evidence="4 5">DSM 108380</strain>
    </source>
</reference>
<keyword evidence="5" id="KW-1185">Reference proteome</keyword>
<comment type="caution">
    <text evidence="4">The sequence shown here is derived from an EMBL/GenBank/DDBJ whole genome shotgun (WGS) entry which is preliminary data.</text>
</comment>
<dbReference type="Pfam" id="PF05057">
    <property type="entry name" value="DUF676"/>
    <property type="match status" value="1"/>
</dbReference>
<evidence type="ECO:0000313" key="5">
    <source>
        <dbReference type="Proteomes" id="UP000566819"/>
    </source>
</evidence>
<dbReference type="PANTHER" id="PTHR12482">
    <property type="entry name" value="LIPASE ROG1-RELATED-RELATED"/>
    <property type="match status" value="1"/>
</dbReference>
<keyword evidence="2" id="KW-0812">Transmembrane</keyword>
<evidence type="ECO:0000256" key="1">
    <source>
        <dbReference type="ARBA" id="ARBA00022963"/>
    </source>
</evidence>
<dbReference type="PANTHER" id="PTHR12482:SF65">
    <property type="entry name" value="ESTERASE, PUTATIVE (AFU_ORTHOLOGUE AFUA_3G12320)-RELATED"/>
    <property type="match status" value="1"/>
</dbReference>
<dbReference type="OrthoDB" id="273452at2759"/>
<keyword evidence="2" id="KW-0472">Membrane</keyword>
<feature type="transmembrane region" description="Helical" evidence="2">
    <location>
        <begin position="128"/>
        <end position="151"/>
    </location>
</feature>
<keyword evidence="2" id="KW-1133">Transmembrane helix</keyword>
<proteinExistence type="predicted"/>
<organism evidence="4 5">
    <name type="scientific">Cudoniella acicularis</name>
    <dbReference type="NCBI Taxonomy" id="354080"/>
    <lineage>
        <taxon>Eukaryota</taxon>
        <taxon>Fungi</taxon>
        <taxon>Dikarya</taxon>
        <taxon>Ascomycota</taxon>
        <taxon>Pezizomycotina</taxon>
        <taxon>Leotiomycetes</taxon>
        <taxon>Helotiales</taxon>
        <taxon>Tricladiaceae</taxon>
        <taxon>Cudoniella</taxon>
    </lineage>
</organism>
<dbReference type="InterPro" id="IPR044294">
    <property type="entry name" value="Lipase-like"/>
</dbReference>
<gene>
    <name evidence="4" type="ORF">G7Y89_g14543</name>
</gene>
<dbReference type="AlphaFoldDB" id="A0A8H4R335"/>
<keyword evidence="1" id="KW-0442">Lipid degradation</keyword>
<sequence>MWNVFGARTLLTSGRQLFMIDKFRSTGRPLLEILADPNSIFIQGLAKFQRRTLYTNILNDRSAVYYTTSISKTDPFTNLDKMKIEYLKGYEDIILDPSVPPRLITEVQESNALSARVLRETQTSLMRLPFLFALISYIPVGMITVLVNSGIQALESHRRIRRYEMGLTEIQPSAYRVPLFLTRVQGTIGDVYESVNNAQSHEYLPAGSEEASLLDEEELIPKLNRAGRLEDGQSEYGVGSEQEGVGGSFATLALAPTQFRMIRHLDEVGWRKFPVHIRRARHTHAAVIVRTDKPSFEEGWVVLRHWVEEEFIL</sequence>
<dbReference type="InterPro" id="IPR007751">
    <property type="entry name" value="DUF676_lipase-like"/>
</dbReference>
<dbReference type="EMBL" id="JAAMPI010001955">
    <property type="protein sequence ID" value="KAF4621528.1"/>
    <property type="molecule type" value="Genomic_DNA"/>
</dbReference>
<dbReference type="GO" id="GO:0004622">
    <property type="term" value="F:phosphatidylcholine lysophospholipase activity"/>
    <property type="evidence" value="ECO:0007669"/>
    <property type="project" value="TreeGrafter"/>
</dbReference>
<evidence type="ECO:0000256" key="2">
    <source>
        <dbReference type="SAM" id="Phobius"/>
    </source>
</evidence>
<dbReference type="GO" id="GO:0016042">
    <property type="term" value="P:lipid catabolic process"/>
    <property type="evidence" value="ECO:0007669"/>
    <property type="project" value="UniProtKB-KW"/>
</dbReference>
<dbReference type="GO" id="GO:0047372">
    <property type="term" value="F:monoacylglycerol lipase activity"/>
    <property type="evidence" value="ECO:0007669"/>
    <property type="project" value="TreeGrafter"/>
</dbReference>
<evidence type="ECO:0000259" key="3">
    <source>
        <dbReference type="Pfam" id="PF05057"/>
    </source>
</evidence>
<protein>
    <recommendedName>
        <fullName evidence="3">DUF676 domain-containing protein</fullName>
    </recommendedName>
</protein>
<name>A0A8H4R335_9HELO</name>
<accession>A0A8H4R335</accession>
<dbReference type="GO" id="GO:0005811">
    <property type="term" value="C:lipid droplet"/>
    <property type="evidence" value="ECO:0007669"/>
    <property type="project" value="TreeGrafter"/>
</dbReference>
<dbReference type="Proteomes" id="UP000566819">
    <property type="component" value="Unassembled WGS sequence"/>
</dbReference>
<evidence type="ECO:0000313" key="4">
    <source>
        <dbReference type="EMBL" id="KAF4621528.1"/>
    </source>
</evidence>
<feature type="domain" description="DUF676" evidence="3">
    <location>
        <begin position="4"/>
        <end position="69"/>
    </location>
</feature>
<keyword evidence="1" id="KW-0443">Lipid metabolism</keyword>